<sequence length="77" mass="8297">MLYGGHLVDVGQISYEDVFKVAEALILGTMMVGQAVAFAPNYSKARVAASQIFHLLDRNPQIDSSAGIGLRLVSVKF</sequence>
<evidence type="ECO:0000256" key="1">
    <source>
        <dbReference type="ARBA" id="ARBA00022692"/>
    </source>
</evidence>
<dbReference type="Gene3D" id="1.20.1560.10">
    <property type="entry name" value="ABC transporter type 1, transmembrane domain"/>
    <property type="match status" value="1"/>
</dbReference>
<dbReference type="GO" id="GO:0016020">
    <property type="term" value="C:membrane"/>
    <property type="evidence" value="ECO:0007669"/>
    <property type="project" value="InterPro"/>
</dbReference>
<evidence type="ECO:0000256" key="3">
    <source>
        <dbReference type="ARBA" id="ARBA00023136"/>
    </source>
</evidence>
<keyword evidence="3" id="KW-0472">Membrane</keyword>
<evidence type="ECO:0000256" key="2">
    <source>
        <dbReference type="ARBA" id="ARBA00022989"/>
    </source>
</evidence>
<keyword evidence="1" id="KW-0812">Transmembrane</keyword>
<dbReference type="AlphaFoldDB" id="A0A5B7I0A1"/>
<dbReference type="OrthoDB" id="6500128at2759"/>
<accession>A0A5B7I0A1</accession>
<keyword evidence="5" id="KW-1185">Reference proteome</keyword>
<organism evidence="4 5">
    <name type="scientific">Portunus trituberculatus</name>
    <name type="common">Swimming crab</name>
    <name type="synonym">Neptunus trituberculatus</name>
    <dbReference type="NCBI Taxonomy" id="210409"/>
    <lineage>
        <taxon>Eukaryota</taxon>
        <taxon>Metazoa</taxon>
        <taxon>Ecdysozoa</taxon>
        <taxon>Arthropoda</taxon>
        <taxon>Crustacea</taxon>
        <taxon>Multicrustacea</taxon>
        <taxon>Malacostraca</taxon>
        <taxon>Eumalacostraca</taxon>
        <taxon>Eucarida</taxon>
        <taxon>Decapoda</taxon>
        <taxon>Pleocyemata</taxon>
        <taxon>Brachyura</taxon>
        <taxon>Eubrachyura</taxon>
        <taxon>Portunoidea</taxon>
        <taxon>Portunidae</taxon>
        <taxon>Portuninae</taxon>
        <taxon>Portunus</taxon>
    </lineage>
</organism>
<comment type="caution">
    <text evidence="4">The sequence shown here is derived from an EMBL/GenBank/DDBJ whole genome shotgun (WGS) entry which is preliminary data.</text>
</comment>
<gene>
    <name evidence="4" type="primary">Mdr65</name>
    <name evidence="4" type="ORF">E2C01_068725</name>
</gene>
<name>A0A5B7I0A1_PORTR</name>
<reference evidence="4 5" key="1">
    <citation type="submission" date="2019-05" db="EMBL/GenBank/DDBJ databases">
        <title>Another draft genome of Portunus trituberculatus and its Hox gene families provides insights of decapod evolution.</title>
        <authorList>
            <person name="Jeong J.-H."/>
            <person name="Song I."/>
            <person name="Kim S."/>
            <person name="Choi T."/>
            <person name="Kim D."/>
            <person name="Ryu S."/>
            <person name="Kim W."/>
        </authorList>
    </citation>
    <scope>NUCLEOTIDE SEQUENCE [LARGE SCALE GENOMIC DNA]</scope>
    <source>
        <tissue evidence="4">Muscle</tissue>
    </source>
</reference>
<dbReference type="EMBL" id="VSRR010038783">
    <property type="protein sequence ID" value="MPC74368.1"/>
    <property type="molecule type" value="Genomic_DNA"/>
</dbReference>
<dbReference type="GO" id="GO:0005524">
    <property type="term" value="F:ATP binding"/>
    <property type="evidence" value="ECO:0007669"/>
    <property type="project" value="InterPro"/>
</dbReference>
<keyword evidence="2" id="KW-1133">Transmembrane helix</keyword>
<evidence type="ECO:0000313" key="5">
    <source>
        <dbReference type="Proteomes" id="UP000324222"/>
    </source>
</evidence>
<dbReference type="InterPro" id="IPR036640">
    <property type="entry name" value="ABC1_TM_sf"/>
</dbReference>
<dbReference type="Proteomes" id="UP000324222">
    <property type="component" value="Unassembled WGS sequence"/>
</dbReference>
<dbReference type="SUPFAM" id="SSF90123">
    <property type="entry name" value="ABC transporter transmembrane region"/>
    <property type="match status" value="1"/>
</dbReference>
<evidence type="ECO:0000313" key="4">
    <source>
        <dbReference type="EMBL" id="MPC74368.1"/>
    </source>
</evidence>
<proteinExistence type="predicted"/>
<protein>
    <submittedName>
        <fullName evidence="4">Multidrug resistance 65</fullName>
    </submittedName>
</protein>